<keyword evidence="5" id="KW-1185">Reference proteome</keyword>
<dbReference type="PROSITE" id="PS00624">
    <property type="entry name" value="GMC_OXRED_2"/>
    <property type="match status" value="1"/>
</dbReference>
<dbReference type="InterPro" id="IPR036188">
    <property type="entry name" value="FAD/NAD-bd_sf"/>
</dbReference>
<dbReference type="OrthoDB" id="269227at2759"/>
<feature type="binding site" evidence="2">
    <location>
        <begin position="568"/>
        <end position="569"/>
    </location>
    <ligand>
        <name>FAD</name>
        <dbReference type="ChEBI" id="CHEBI:57692"/>
    </ligand>
</feature>
<reference evidence="4" key="1">
    <citation type="journal article" date="2020" name="Stud. Mycol.">
        <title>101 Dothideomycetes genomes: a test case for predicting lifestyles and emergence of pathogens.</title>
        <authorList>
            <person name="Haridas S."/>
            <person name="Albert R."/>
            <person name="Binder M."/>
            <person name="Bloem J."/>
            <person name="Labutti K."/>
            <person name="Salamov A."/>
            <person name="Andreopoulos B."/>
            <person name="Baker S."/>
            <person name="Barry K."/>
            <person name="Bills G."/>
            <person name="Bluhm B."/>
            <person name="Cannon C."/>
            <person name="Castanera R."/>
            <person name="Culley D."/>
            <person name="Daum C."/>
            <person name="Ezra D."/>
            <person name="Gonzalez J."/>
            <person name="Henrissat B."/>
            <person name="Kuo A."/>
            <person name="Liang C."/>
            <person name="Lipzen A."/>
            <person name="Lutzoni F."/>
            <person name="Magnuson J."/>
            <person name="Mondo S."/>
            <person name="Nolan M."/>
            <person name="Ohm R."/>
            <person name="Pangilinan J."/>
            <person name="Park H.-J."/>
            <person name="Ramirez L."/>
            <person name="Alfaro M."/>
            <person name="Sun H."/>
            <person name="Tritt A."/>
            <person name="Yoshinaga Y."/>
            <person name="Zwiers L.-H."/>
            <person name="Turgeon B."/>
            <person name="Goodwin S."/>
            <person name="Spatafora J."/>
            <person name="Crous P."/>
            <person name="Grigoriev I."/>
        </authorList>
    </citation>
    <scope>NUCLEOTIDE SEQUENCE</scope>
    <source>
        <strain evidence="4">CBS 279.74</strain>
    </source>
</reference>
<dbReference type="AlphaFoldDB" id="A0A6G1KG49"/>
<dbReference type="GO" id="GO:0016614">
    <property type="term" value="F:oxidoreductase activity, acting on CH-OH group of donors"/>
    <property type="evidence" value="ECO:0007669"/>
    <property type="project" value="InterPro"/>
</dbReference>
<dbReference type="SUPFAM" id="SSF54373">
    <property type="entry name" value="FAD-linked reductases, C-terminal domain"/>
    <property type="match status" value="1"/>
</dbReference>
<dbReference type="InterPro" id="IPR000172">
    <property type="entry name" value="GMC_OxRdtase_N"/>
</dbReference>
<keyword evidence="2" id="KW-0274">FAD</keyword>
<dbReference type="Proteomes" id="UP000799428">
    <property type="component" value="Unassembled WGS sequence"/>
</dbReference>
<dbReference type="Pfam" id="PF05199">
    <property type="entry name" value="GMC_oxred_C"/>
    <property type="match status" value="1"/>
</dbReference>
<comment type="similarity">
    <text evidence="1">Belongs to the GMC oxidoreductase family.</text>
</comment>
<comment type="cofactor">
    <cofactor evidence="2">
        <name>FAD</name>
        <dbReference type="ChEBI" id="CHEBI:57692"/>
    </cofactor>
</comment>
<dbReference type="PANTHER" id="PTHR11552">
    <property type="entry name" value="GLUCOSE-METHANOL-CHOLINE GMC OXIDOREDUCTASE"/>
    <property type="match status" value="1"/>
</dbReference>
<feature type="domain" description="Glucose-methanol-choline oxidoreductase N-terminal" evidence="3">
    <location>
        <begin position="265"/>
        <end position="279"/>
    </location>
</feature>
<dbReference type="SUPFAM" id="SSF51905">
    <property type="entry name" value="FAD/NAD(P)-binding domain"/>
    <property type="match status" value="1"/>
</dbReference>
<organism evidence="4 5">
    <name type="scientific">Pleomassaria siparia CBS 279.74</name>
    <dbReference type="NCBI Taxonomy" id="1314801"/>
    <lineage>
        <taxon>Eukaryota</taxon>
        <taxon>Fungi</taxon>
        <taxon>Dikarya</taxon>
        <taxon>Ascomycota</taxon>
        <taxon>Pezizomycotina</taxon>
        <taxon>Dothideomycetes</taxon>
        <taxon>Pleosporomycetidae</taxon>
        <taxon>Pleosporales</taxon>
        <taxon>Pleomassariaceae</taxon>
        <taxon>Pleomassaria</taxon>
    </lineage>
</organism>
<dbReference type="GO" id="GO:0050660">
    <property type="term" value="F:flavin adenine dinucleotide binding"/>
    <property type="evidence" value="ECO:0007669"/>
    <property type="project" value="InterPro"/>
</dbReference>
<dbReference type="Pfam" id="PF00732">
    <property type="entry name" value="GMC_oxred_N"/>
    <property type="match status" value="1"/>
</dbReference>
<dbReference type="InterPro" id="IPR007867">
    <property type="entry name" value="GMC_OxRtase_C"/>
</dbReference>
<evidence type="ECO:0000313" key="5">
    <source>
        <dbReference type="Proteomes" id="UP000799428"/>
    </source>
</evidence>
<dbReference type="InterPro" id="IPR012132">
    <property type="entry name" value="GMC_OxRdtase"/>
</dbReference>
<gene>
    <name evidence="4" type="ORF">K504DRAFT_475550</name>
</gene>
<sequence length="663" mass="73833">MTIPDEVDIIVCGGGSCGCVVAGRLANLDHKLQVLLIEAGENNLNNPWVFRPGIYPRNMKLDSKTASFYYSRPSEWLDGRRAVVPCAHILGGGSSINFMMYTRASASDYDDFQAKGWTTKELLPLMKKHETYQRACNNRDIHGFEGPIKVSFGNYTYPIKDDFLRAAESQGIPTTDDLQDLTTEHWLKWINRDTGRRSDSAHGYIHSTRAVHQNLHLMVNTKVEKVVLEGDRAVGVKTVPTKPLAPGQLTSRVVKARKQIIVSGGTLSSPLILQRSGIGDPEKLRKAGVKPLVDLPGVGLNFQDHYLTFSVFRAKPHIESFDDFVRGDPKTQEAVFNQWNTNGTGPLATNGIEAGVKVRPTEDELNQMDSWPCKDFRSGWDSYFKDKPDKPVTNFLPAVISGWFGDHMLLPPGKFFTMFHFLEYPFSRGFTHITSPNPYDAPDFDAGFMNDKRDMAPMVWGYIKSRETARRMEAYAGEVQAMHPFYAFDSPARANDMDLATTNAYALPGNLSAGIQHGSWSMPVKKGRAPEPSFLNSSSHDVQEDLQYTNEDIKHIEDWTKRHVETTWHSLGTCSMAPREGNSIVKHGVLDERLNVHGVKGLKVADLSICPDNVGCNTYSTALLIGEKCSMLVAEDLGYSGAALDMKVPTYHAPREVVGLSRL</sequence>
<feature type="binding site" evidence="2">
    <location>
        <position position="223"/>
    </location>
    <ligand>
        <name>FAD</name>
        <dbReference type="ChEBI" id="CHEBI:57692"/>
    </ligand>
</feature>
<dbReference type="PANTHER" id="PTHR11552:SF119">
    <property type="entry name" value="GLUCOSE-METHANOL-CHOLINE OXIDOREDUCTASE N-TERMINAL DOMAIN-CONTAINING PROTEIN"/>
    <property type="match status" value="1"/>
</dbReference>
<proteinExistence type="inferred from homology"/>
<evidence type="ECO:0000313" key="4">
    <source>
        <dbReference type="EMBL" id="KAF2711808.1"/>
    </source>
</evidence>
<evidence type="ECO:0000256" key="2">
    <source>
        <dbReference type="PIRSR" id="PIRSR000137-2"/>
    </source>
</evidence>
<dbReference type="Gene3D" id="3.30.560.10">
    <property type="entry name" value="Glucose Oxidase, domain 3"/>
    <property type="match status" value="2"/>
</dbReference>
<dbReference type="PIRSF" id="PIRSF000137">
    <property type="entry name" value="Alcohol_oxidase"/>
    <property type="match status" value="1"/>
</dbReference>
<name>A0A6G1KG49_9PLEO</name>
<protein>
    <submittedName>
        <fullName evidence="4">GMC oxidoreductase</fullName>
    </submittedName>
</protein>
<dbReference type="Gene3D" id="3.50.50.60">
    <property type="entry name" value="FAD/NAD(P)-binding domain"/>
    <property type="match status" value="2"/>
</dbReference>
<keyword evidence="2" id="KW-0285">Flavoprotein</keyword>
<dbReference type="EMBL" id="MU005767">
    <property type="protein sequence ID" value="KAF2711808.1"/>
    <property type="molecule type" value="Genomic_DNA"/>
</dbReference>
<evidence type="ECO:0000256" key="1">
    <source>
        <dbReference type="ARBA" id="ARBA00010790"/>
    </source>
</evidence>
<evidence type="ECO:0000259" key="3">
    <source>
        <dbReference type="PROSITE" id="PS00624"/>
    </source>
</evidence>
<accession>A0A6G1KG49</accession>